<dbReference type="OMA" id="KHILAGY"/>
<reference evidence="3" key="2">
    <citation type="submission" date="2021-05" db="EMBL/GenBank/DDBJ databases">
        <authorList>
            <person name="Moolhuijzen P.M."/>
            <person name="Moffat C.S."/>
        </authorList>
    </citation>
    <scope>NUCLEOTIDE SEQUENCE</scope>
    <source>
        <strain evidence="3">86-124</strain>
    </source>
</reference>
<name>A0A2W1GV38_9PLEO</name>
<dbReference type="OrthoDB" id="3668416at2759"/>
<reference evidence="3" key="3">
    <citation type="journal article" date="2022" name="bioRxiv">
        <title>A global pangenome for the wheat fungal pathogen Pyrenophora tritici-repentis and prediction of effector protein structural homology.</title>
        <authorList>
            <person name="Moolhuijzen P."/>
            <person name="See P.T."/>
            <person name="Shi G."/>
            <person name="Powell H.R."/>
            <person name="Cockram J."/>
            <person name="Jorgensen L.N."/>
            <person name="Benslimane H."/>
            <person name="Strelkov S.E."/>
            <person name="Turner J."/>
            <person name="Liu Z."/>
            <person name="Moffat C.S."/>
        </authorList>
    </citation>
    <scope>NUCLEOTIDE SEQUENCE</scope>
    <source>
        <strain evidence="3">86-124</strain>
    </source>
</reference>
<evidence type="ECO:0000313" key="2">
    <source>
        <dbReference type="EMBL" id="KAF7574441.1"/>
    </source>
</evidence>
<gene>
    <name evidence="3" type="ORF">Ptr86124_001643</name>
    <name evidence="2" type="ORF">PtrM4_060640</name>
</gene>
<reference evidence="2" key="1">
    <citation type="journal article" date="2018" name="BMC Genomics">
        <title>Comparative genomics of the wheat fungal pathogen Pyrenophora tritici-repentis reveals chromosomal variations and genome plasticity.</title>
        <authorList>
            <person name="Moolhuijzen P."/>
            <person name="See P.T."/>
            <person name="Hane J.K."/>
            <person name="Shi G."/>
            <person name="Liu Z."/>
            <person name="Oliver R.P."/>
            <person name="Moffat C.S."/>
        </authorList>
    </citation>
    <scope>NUCLEOTIDE SEQUENCE [LARGE SCALE GENOMIC DNA]</scope>
    <source>
        <strain evidence="2">M4</strain>
    </source>
</reference>
<protein>
    <submittedName>
        <fullName evidence="3">Uncharacterized protein</fullName>
    </submittedName>
</protein>
<proteinExistence type="predicted"/>
<feature type="signal peptide" evidence="1">
    <location>
        <begin position="1"/>
        <end position="16"/>
    </location>
</feature>
<sequence>MRFFTPLALLPAAALAATFNGVRDTACQRYDSNYATVSAAQLEKHILAGYPSAKKQADSGRTWAGPRLALCPSNSDDTYAWIPVSEWSEGAPKNYADQSGMVAVVYYKETDTYNVCTYLASIQHNIPYAGRCKAV</sequence>
<comment type="caution">
    <text evidence="3">The sequence shown here is derived from an EMBL/GenBank/DDBJ whole genome shotgun (WGS) entry which is preliminary data.</text>
</comment>
<dbReference type="Proteomes" id="UP000245464">
    <property type="component" value="Chromosome 2"/>
</dbReference>
<evidence type="ECO:0000313" key="3">
    <source>
        <dbReference type="EMBL" id="KAI1518515.1"/>
    </source>
</evidence>
<dbReference type="EMBL" id="NRDI02000002">
    <property type="protein sequence ID" value="KAI1518515.1"/>
    <property type="molecule type" value="Genomic_DNA"/>
</dbReference>
<feature type="chain" id="PRO_5042701238" evidence="1">
    <location>
        <begin position="17"/>
        <end position="135"/>
    </location>
</feature>
<keyword evidence="1" id="KW-0732">Signal</keyword>
<accession>A0A2W1GV38</accession>
<dbReference type="AlphaFoldDB" id="A0A2W1GV38"/>
<evidence type="ECO:0000313" key="4">
    <source>
        <dbReference type="Proteomes" id="UP000249757"/>
    </source>
</evidence>
<evidence type="ECO:0000256" key="1">
    <source>
        <dbReference type="SAM" id="SignalP"/>
    </source>
</evidence>
<reference evidence="4" key="4">
    <citation type="journal article" date="2022" name="Microb. Genom.">
        <title>A global pangenome for the wheat fungal pathogen Pyrenophora tritici-repentis and prediction of effector protein structural homology.</title>
        <authorList>
            <person name="Moolhuijzen P.M."/>
            <person name="See P.T."/>
            <person name="Shi G."/>
            <person name="Powell H.R."/>
            <person name="Cockram J."/>
            <person name="Jorgensen L.N."/>
            <person name="Benslimane H."/>
            <person name="Strelkov S.E."/>
            <person name="Turner J."/>
            <person name="Liu Z."/>
            <person name="Moffat C.S."/>
        </authorList>
    </citation>
    <scope>NUCLEOTIDE SEQUENCE [LARGE SCALE GENOMIC DNA]</scope>
</reference>
<keyword evidence="4" id="KW-1185">Reference proteome</keyword>
<organism evidence="3 4">
    <name type="scientific">Pyrenophora tritici-repentis</name>
    <dbReference type="NCBI Taxonomy" id="45151"/>
    <lineage>
        <taxon>Eukaryota</taxon>
        <taxon>Fungi</taxon>
        <taxon>Dikarya</taxon>
        <taxon>Ascomycota</taxon>
        <taxon>Pezizomycotina</taxon>
        <taxon>Dothideomycetes</taxon>
        <taxon>Pleosporomycetidae</taxon>
        <taxon>Pleosporales</taxon>
        <taxon>Pleosporineae</taxon>
        <taxon>Pleosporaceae</taxon>
        <taxon>Pyrenophora</taxon>
    </lineage>
</organism>
<dbReference type="EMBL" id="NQIK02000002">
    <property type="protein sequence ID" value="KAF7574441.1"/>
    <property type="molecule type" value="Genomic_DNA"/>
</dbReference>
<dbReference type="Proteomes" id="UP000249757">
    <property type="component" value="Unassembled WGS sequence"/>
</dbReference>